<dbReference type="Proteomes" id="UP000292702">
    <property type="component" value="Unassembled WGS sequence"/>
</dbReference>
<dbReference type="OrthoDB" id="5429442at2759"/>
<evidence type="ECO:0000313" key="3">
    <source>
        <dbReference type="EMBL" id="TCD64014.1"/>
    </source>
</evidence>
<evidence type="ECO:0000313" key="4">
    <source>
        <dbReference type="Proteomes" id="UP000292702"/>
    </source>
</evidence>
<protein>
    <submittedName>
        <fullName evidence="3">Uncharacterized protein</fullName>
    </submittedName>
</protein>
<keyword evidence="2" id="KW-0732">Signal</keyword>
<dbReference type="AlphaFoldDB" id="A0A4R0RNS9"/>
<feature type="signal peptide" evidence="2">
    <location>
        <begin position="1"/>
        <end position="22"/>
    </location>
</feature>
<comment type="caution">
    <text evidence="3">The sequence shown here is derived from an EMBL/GenBank/DDBJ whole genome shotgun (WGS) entry which is preliminary data.</text>
</comment>
<evidence type="ECO:0000256" key="2">
    <source>
        <dbReference type="SAM" id="SignalP"/>
    </source>
</evidence>
<keyword evidence="4" id="KW-1185">Reference proteome</keyword>
<dbReference type="STRING" id="92696.A0A4R0RNS9"/>
<reference evidence="3 4" key="1">
    <citation type="submission" date="2018-11" db="EMBL/GenBank/DDBJ databases">
        <title>Genome assembly of Steccherinum ochraceum LE-BIN_3174, the white-rot fungus of the Steccherinaceae family (The Residual Polyporoid clade, Polyporales, Basidiomycota).</title>
        <authorList>
            <person name="Fedorova T.V."/>
            <person name="Glazunova O.A."/>
            <person name="Landesman E.O."/>
            <person name="Moiseenko K.V."/>
            <person name="Psurtseva N.V."/>
            <person name="Savinova O.S."/>
            <person name="Shakhova N.V."/>
            <person name="Tyazhelova T.V."/>
            <person name="Vasina D.V."/>
        </authorList>
    </citation>
    <scope>NUCLEOTIDE SEQUENCE [LARGE SCALE GENOMIC DNA]</scope>
    <source>
        <strain evidence="3 4">LE-BIN_3174</strain>
    </source>
</reference>
<feature type="compositionally biased region" description="Polar residues" evidence="1">
    <location>
        <begin position="1079"/>
        <end position="1091"/>
    </location>
</feature>
<feature type="chain" id="PRO_5020710307" evidence="2">
    <location>
        <begin position="23"/>
        <end position="1091"/>
    </location>
</feature>
<proteinExistence type="predicted"/>
<accession>A0A4R0RNS9</accession>
<sequence>MQPSIGCLTCCLQLTSVTMCIGENSAAHAEHYINGQLVTLWENSEECVSRHGRDVKPSDSQKYSFALAEFWFGKHRTRGEASKSDMMFYASFSEPHIDFICNHDAIIHLTITKGHYNTDLAKAADINVTADSRFNKSIADARVSFRVPFNITATEVLDKSGRIRNRNSSINLFVFDYASASLIDIISKESYNKEALNFYLLHYLNFLSSAGHDIIYSIPEFDNNNLSLSLDFSSITTSITTINEIRGVSVEKINSFFSTSWLQAAMLAGTESTATDIKASLAEYSSTSYPSWSGDFHFHVKFGAPRVEALCGQELVLYFMVDSLTVYESTDFTVQGPLAPITGWEIAILVNLVSIQEDNGTVIRWRLDFDSRRFMEQFCKFPGYDINNELLVKVWSYVVEFFVTEYFEILERGEYHIIHHHDVLYPKPEEIPNPGWDFNIDDDLDIITGDSSWWESSSGSIEWQTISGSIDLGGFDQVTTISQAGLVAQFVTLWNTARTSTESSILHKWTFEDYFDATFKPMSVRLLSNDRAIVWVHLSEGYLRTLKNWKPYSEGAKYSFDDWSLAFEVGIKKARHTEFTSMSESWKITFEGSPVYKEHGHKEDRVFEHIYLDFSSAEFIRELSRFEGLFTTTERRPIDKVQAIVTYIREYYFSQVISSGYHILSTIPIWTPHSNPPSYGLTSVEFFVYSKYTVDRTTWVSLPKSDEPVIVITGMTGFRPSPRLPLPISSGWISQSSNGVSYGTVAVSSNVFAKERLLSLLAHVNARTTLIPLPAVVNDSWKLDLTTWDNHELRKNQICGWTVVTDASPDVLKYKWEHLEEWAYRHESSNHVANGTYTTSCTTKNYLQIPTTFNRHALEIKLEGVVSIRAEYKGITGTHQYIESSARWSTSLVIKSDAGGIRVQVIGSTAPVVQRASRGGKLDGKMAIALPDLEGLLKSHFPTTVELGEAAQEFSIFEGGWRSVYPNFTSYELAQPIFNSRGNLLFKLRPYAVVPKAVFKPGPSSTGSAGLNGSANGSATSVRGFGGRPSIRNQYSFSSFRSTSQKFSSASAVSNGGAKGAFGSFEEGAGDEQYRSAITRETSVTSQGTLA</sequence>
<feature type="compositionally biased region" description="Low complexity" evidence="1">
    <location>
        <begin position="1004"/>
        <end position="1021"/>
    </location>
</feature>
<feature type="region of interest" description="Disordered" evidence="1">
    <location>
        <begin position="1072"/>
        <end position="1091"/>
    </location>
</feature>
<name>A0A4R0RNS9_9APHY</name>
<evidence type="ECO:0000256" key="1">
    <source>
        <dbReference type="SAM" id="MobiDB-lite"/>
    </source>
</evidence>
<dbReference type="EMBL" id="RWJN01000261">
    <property type="protein sequence ID" value="TCD64014.1"/>
    <property type="molecule type" value="Genomic_DNA"/>
</dbReference>
<feature type="region of interest" description="Disordered" evidence="1">
    <location>
        <begin position="1004"/>
        <end position="1027"/>
    </location>
</feature>
<gene>
    <name evidence="3" type="ORF">EIP91_004682</name>
</gene>
<organism evidence="3 4">
    <name type="scientific">Steccherinum ochraceum</name>
    <dbReference type="NCBI Taxonomy" id="92696"/>
    <lineage>
        <taxon>Eukaryota</taxon>
        <taxon>Fungi</taxon>
        <taxon>Dikarya</taxon>
        <taxon>Basidiomycota</taxon>
        <taxon>Agaricomycotina</taxon>
        <taxon>Agaricomycetes</taxon>
        <taxon>Polyporales</taxon>
        <taxon>Steccherinaceae</taxon>
        <taxon>Steccherinum</taxon>
    </lineage>
</organism>